<dbReference type="Proteomes" id="UP001321473">
    <property type="component" value="Unassembled WGS sequence"/>
</dbReference>
<organism evidence="2 3">
    <name type="scientific">Amblyomma americanum</name>
    <name type="common">Lone star tick</name>
    <dbReference type="NCBI Taxonomy" id="6943"/>
    <lineage>
        <taxon>Eukaryota</taxon>
        <taxon>Metazoa</taxon>
        <taxon>Ecdysozoa</taxon>
        <taxon>Arthropoda</taxon>
        <taxon>Chelicerata</taxon>
        <taxon>Arachnida</taxon>
        <taxon>Acari</taxon>
        <taxon>Parasitiformes</taxon>
        <taxon>Ixodida</taxon>
        <taxon>Ixodoidea</taxon>
        <taxon>Ixodidae</taxon>
        <taxon>Amblyomminae</taxon>
        <taxon>Amblyomma</taxon>
    </lineage>
</organism>
<comment type="caution">
    <text evidence="2">The sequence shown here is derived from an EMBL/GenBank/DDBJ whole genome shotgun (WGS) entry which is preliminary data.</text>
</comment>
<evidence type="ECO:0000313" key="3">
    <source>
        <dbReference type="Proteomes" id="UP001321473"/>
    </source>
</evidence>
<accession>A0AAQ4EAT5</accession>
<keyword evidence="3" id="KW-1185">Reference proteome</keyword>
<evidence type="ECO:0000313" key="2">
    <source>
        <dbReference type="EMBL" id="KAK8771836.1"/>
    </source>
</evidence>
<proteinExistence type="predicted"/>
<name>A0AAQ4EAT5_AMBAM</name>
<reference evidence="2 3" key="1">
    <citation type="journal article" date="2023" name="Arcadia Sci">
        <title>De novo assembly of a long-read Amblyomma americanum tick genome.</title>
        <authorList>
            <person name="Chou S."/>
            <person name="Poskanzer K.E."/>
            <person name="Rollins M."/>
            <person name="Thuy-Boun P.S."/>
        </authorList>
    </citation>
    <scope>NUCLEOTIDE SEQUENCE [LARGE SCALE GENOMIC DNA]</scope>
    <source>
        <strain evidence="2">F_SG_1</strain>
        <tissue evidence="2">Salivary glands</tissue>
    </source>
</reference>
<dbReference type="AlphaFoldDB" id="A0AAQ4EAT5"/>
<feature type="region of interest" description="Disordered" evidence="1">
    <location>
        <begin position="55"/>
        <end position="75"/>
    </location>
</feature>
<sequence length="75" mass="8201">MKHPFFTFFLRKLAVSANAPVSSRLRGRGGRATLSRVGDYSAAATFLHEKARSTAAGRATQNILVHSNRSKRNVS</sequence>
<evidence type="ECO:0000256" key="1">
    <source>
        <dbReference type="SAM" id="MobiDB-lite"/>
    </source>
</evidence>
<dbReference type="EMBL" id="JARKHS020019239">
    <property type="protein sequence ID" value="KAK8771836.1"/>
    <property type="molecule type" value="Genomic_DNA"/>
</dbReference>
<protein>
    <submittedName>
        <fullName evidence="2">Uncharacterized protein</fullName>
    </submittedName>
</protein>
<gene>
    <name evidence="2" type="ORF">V5799_024922</name>
</gene>